<evidence type="ECO:0000313" key="2">
    <source>
        <dbReference type="EMBL" id="KAH6653507.1"/>
    </source>
</evidence>
<comment type="caution">
    <text evidence="2">The sequence shown here is derived from an EMBL/GenBank/DDBJ whole genome shotgun (WGS) entry which is preliminary data.</text>
</comment>
<gene>
    <name evidence="2" type="ORF">BKA67DRAFT_569980</name>
</gene>
<sequence length="82" mass="8803">MAAWPSLCRFWFVAVAVAVAVVLATNQGLVTVRHGNENHGQTCQIVETARVADFVVLQAMWIKCGDIAPILYLAGSASTKSE</sequence>
<feature type="signal peptide" evidence="1">
    <location>
        <begin position="1"/>
        <end position="24"/>
    </location>
</feature>
<organism evidence="2 3">
    <name type="scientific">Truncatella angustata</name>
    <dbReference type="NCBI Taxonomy" id="152316"/>
    <lineage>
        <taxon>Eukaryota</taxon>
        <taxon>Fungi</taxon>
        <taxon>Dikarya</taxon>
        <taxon>Ascomycota</taxon>
        <taxon>Pezizomycotina</taxon>
        <taxon>Sordariomycetes</taxon>
        <taxon>Xylariomycetidae</taxon>
        <taxon>Amphisphaeriales</taxon>
        <taxon>Sporocadaceae</taxon>
        <taxon>Truncatella</taxon>
    </lineage>
</organism>
<accession>A0A9P8ZX15</accession>
<name>A0A9P8ZX15_9PEZI</name>
<dbReference type="RefSeq" id="XP_045957784.1">
    <property type="nucleotide sequence ID" value="XM_046103135.1"/>
</dbReference>
<dbReference type="EMBL" id="JAGPXC010000005">
    <property type="protein sequence ID" value="KAH6653507.1"/>
    <property type="molecule type" value="Genomic_DNA"/>
</dbReference>
<dbReference type="Proteomes" id="UP000758603">
    <property type="component" value="Unassembled WGS sequence"/>
</dbReference>
<dbReference type="GeneID" id="70132027"/>
<dbReference type="AlphaFoldDB" id="A0A9P8ZX15"/>
<protein>
    <recommendedName>
        <fullName evidence="4">Secreted protein</fullName>
    </recommendedName>
</protein>
<feature type="chain" id="PRO_5040157156" description="Secreted protein" evidence="1">
    <location>
        <begin position="25"/>
        <end position="82"/>
    </location>
</feature>
<evidence type="ECO:0000256" key="1">
    <source>
        <dbReference type="SAM" id="SignalP"/>
    </source>
</evidence>
<keyword evidence="1" id="KW-0732">Signal</keyword>
<evidence type="ECO:0000313" key="3">
    <source>
        <dbReference type="Proteomes" id="UP000758603"/>
    </source>
</evidence>
<evidence type="ECO:0008006" key="4">
    <source>
        <dbReference type="Google" id="ProtNLM"/>
    </source>
</evidence>
<proteinExistence type="predicted"/>
<keyword evidence="3" id="KW-1185">Reference proteome</keyword>
<reference evidence="2" key="1">
    <citation type="journal article" date="2021" name="Nat. Commun.">
        <title>Genetic determinants of endophytism in the Arabidopsis root mycobiome.</title>
        <authorList>
            <person name="Mesny F."/>
            <person name="Miyauchi S."/>
            <person name="Thiergart T."/>
            <person name="Pickel B."/>
            <person name="Atanasova L."/>
            <person name="Karlsson M."/>
            <person name="Huettel B."/>
            <person name="Barry K.W."/>
            <person name="Haridas S."/>
            <person name="Chen C."/>
            <person name="Bauer D."/>
            <person name="Andreopoulos W."/>
            <person name="Pangilinan J."/>
            <person name="LaButti K."/>
            <person name="Riley R."/>
            <person name="Lipzen A."/>
            <person name="Clum A."/>
            <person name="Drula E."/>
            <person name="Henrissat B."/>
            <person name="Kohler A."/>
            <person name="Grigoriev I.V."/>
            <person name="Martin F.M."/>
            <person name="Hacquard S."/>
        </authorList>
    </citation>
    <scope>NUCLEOTIDE SEQUENCE</scope>
    <source>
        <strain evidence="2">MPI-SDFR-AT-0073</strain>
    </source>
</reference>